<dbReference type="Pfam" id="PF00078">
    <property type="entry name" value="RVT_1"/>
    <property type="match status" value="1"/>
</dbReference>
<evidence type="ECO:0000259" key="1">
    <source>
        <dbReference type="PROSITE" id="PS50878"/>
    </source>
</evidence>
<dbReference type="InterPro" id="IPR000477">
    <property type="entry name" value="RT_dom"/>
</dbReference>
<reference evidence="2" key="1">
    <citation type="submission" date="2019-08" db="EMBL/GenBank/DDBJ databases">
        <title>The improved chromosome-level genome for the pearl oyster Pinctada fucata martensii using PacBio sequencing and Hi-C.</title>
        <authorList>
            <person name="Zheng Z."/>
        </authorList>
    </citation>
    <scope>NUCLEOTIDE SEQUENCE</scope>
    <source>
        <strain evidence="2">ZZ-2019</strain>
        <tissue evidence="2">Adductor muscle</tissue>
    </source>
</reference>
<gene>
    <name evidence="2" type="ORF">FSP39_004472</name>
</gene>
<dbReference type="EMBL" id="VSWD01000005">
    <property type="protein sequence ID" value="KAK3101559.1"/>
    <property type="molecule type" value="Genomic_DNA"/>
</dbReference>
<dbReference type="InterPro" id="IPR043502">
    <property type="entry name" value="DNA/RNA_pol_sf"/>
</dbReference>
<dbReference type="PROSITE" id="PS50878">
    <property type="entry name" value="RT_POL"/>
    <property type="match status" value="1"/>
</dbReference>
<proteinExistence type="predicted"/>
<name>A0AA88YMD9_PINIB</name>
<dbReference type="PANTHER" id="PTHR19446">
    <property type="entry name" value="REVERSE TRANSCRIPTASES"/>
    <property type="match status" value="1"/>
</dbReference>
<sequence length="506" mass="57615">MDTLISPTRINPGRRKIFLWKRADNQAILTSLEELKTSLVIDNDINQSWLEFKTHIINTLERHVPSKFGRRRQSQPWINTSVKRMIRRKHKAYTKARSSNSQKDWARYRHLKASSQREARRAHDTYVDEIFCGDINTKPKRFWSYLKGKHQDSSGVAPLKKSDGLLYSDTKSKAEILNTQFHSVYTREDTNNMPNKGTSPYPDMPSIRVSVKGVLTLLKNININKATGPDALPARLLHDYAEHLAPILTSIFQSSLDKGQIPEDWRQASIVPIFTKGDKHLASNYRPVSLTSITCKLLEHIVHSQVMDFLDQQSILHDNQHGFRSKRSCESQLVYTINEIARNLGERGQVDIILLDFSKAFDKVPHHRLAHKLGYYGIRGSTLQWIRDFLTNRTQQLLLEGHKSSTAPVLSGVPQGTVLGPLLFLLYINDLPERTTSDARLFADDCLLYTPVKSRSDTETLQKDLDSSSSGRKNGRWLFIQKSVLSSRLPTKGCPPMGTITSMAIC</sequence>
<dbReference type="CDD" id="cd01650">
    <property type="entry name" value="RT_nLTR_like"/>
    <property type="match status" value="1"/>
</dbReference>
<evidence type="ECO:0000313" key="2">
    <source>
        <dbReference type="EMBL" id="KAK3101559.1"/>
    </source>
</evidence>
<organism evidence="2 3">
    <name type="scientific">Pinctada imbricata</name>
    <name type="common">Atlantic pearl-oyster</name>
    <name type="synonym">Pinctada martensii</name>
    <dbReference type="NCBI Taxonomy" id="66713"/>
    <lineage>
        <taxon>Eukaryota</taxon>
        <taxon>Metazoa</taxon>
        <taxon>Spiralia</taxon>
        <taxon>Lophotrochozoa</taxon>
        <taxon>Mollusca</taxon>
        <taxon>Bivalvia</taxon>
        <taxon>Autobranchia</taxon>
        <taxon>Pteriomorphia</taxon>
        <taxon>Pterioida</taxon>
        <taxon>Pterioidea</taxon>
        <taxon>Pteriidae</taxon>
        <taxon>Pinctada</taxon>
    </lineage>
</organism>
<comment type="caution">
    <text evidence="2">The sequence shown here is derived from an EMBL/GenBank/DDBJ whole genome shotgun (WGS) entry which is preliminary data.</text>
</comment>
<evidence type="ECO:0000313" key="3">
    <source>
        <dbReference type="Proteomes" id="UP001186944"/>
    </source>
</evidence>
<dbReference type="SUPFAM" id="SSF56672">
    <property type="entry name" value="DNA/RNA polymerases"/>
    <property type="match status" value="1"/>
</dbReference>
<accession>A0AA88YMD9</accession>
<keyword evidence="3" id="KW-1185">Reference proteome</keyword>
<protein>
    <recommendedName>
        <fullName evidence="1">Reverse transcriptase domain-containing protein</fullName>
    </recommendedName>
</protein>
<dbReference type="AlphaFoldDB" id="A0AA88YMD9"/>
<feature type="domain" description="Reverse transcriptase" evidence="1">
    <location>
        <begin position="254"/>
        <end position="501"/>
    </location>
</feature>
<dbReference type="Proteomes" id="UP001186944">
    <property type="component" value="Unassembled WGS sequence"/>
</dbReference>